<accession>A0A4Z1EGA2</accession>
<protein>
    <submittedName>
        <fullName evidence="2">Uncharacterized protein</fullName>
    </submittedName>
</protein>
<dbReference type="EMBL" id="PQXH01000219">
    <property type="protein sequence ID" value="TGO08247.1"/>
    <property type="molecule type" value="Genomic_DNA"/>
</dbReference>
<name>A0A4Z1EGA2_9HELO</name>
<evidence type="ECO:0000313" key="3">
    <source>
        <dbReference type="Proteomes" id="UP000297777"/>
    </source>
</evidence>
<reference evidence="2 3" key="1">
    <citation type="submission" date="2017-12" db="EMBL/GenBank/DDBJ databases">
        <title>Comparative genomics of Botrytis spp.</title>
        <authorList>
            <person name="Valero-Jimenez C.A."/>
            <person name="Tapia P."/>
            <person name="Veloso J."/>
            <person name="Silva-Moreno E."/>
            <person name="Staats M."/>
            <person name="Valdes J.H."/>
            <person name="Van Kan J.A.L."/>
        </authorList>
    </citation>
    <scope>NUCLEOTIDE SEQUENCE [LARGE SCALE GENOMIC DNA]</scope>
    <source>
        <strain evidence="2 3">Bt9001</strain>
    </source>
</reference>
<comment type="caution">
    <text evidence="2">The sequence shown here is derived from an EMBL/GenBank/DDBJ whole genome shotgun (WGS) entry which is preliminary data.</text>
</comment>
<evidence type="ECO:0000313" key="2">
    <source>
        <dbReference type="EMBL" id="TGO08247.1"/>
    </source>
</evidence>
<proteinExistence type="predicted"/>
<sequence length="88" mass="9589">MAGSSFKNKRHVKSLGPQLPSGGKASSLDNLHHHLSPATELSTDFASTEHVAWSTLMLSPRQQQEQMMTGTNGAKQELDVLSIDFLVK</sequence>
<evidence type="ECO:0000256" key="1">
    <source>
        <dbReference type="SAM" id="MobiDB-lite"/>
    </source>
</evidence>
<gene>
    <name evidence="2" type="ORF">BTUL_0219g00160</name>
</gene>
<keyword evidence="3" id="KW-1185">Reference proteome</keyword>
<organism evidence="2 3">
    <name type="scientific">Botrytis tulipae</name>
    <dbReference type="NCBI Taxonomy" id="87230"/>
    <lineage>
        <taxon>Eukaryota</taxon>
        <taxon>Fungi</taxon>
        <taxon>Dikarya</taxon>
        <taxon>Ascomycota</taxon>
        <taxon>Pezizomycotina</taxon>
        <taxon>Leotiomycetes</taxon>
        <taxon>Helotiales</taxon>
        <taxon>Sclerotiniaceae</taxon>
        <taxon>Botrytis</taxon>
    </lineage>
</organism>
<dbReference type="AlphaFoldDB" id="A0A4Z1EGA2"/>
<feature type="region of interest" description="Disordered" evidence="1">
    <location>
        <begin position="1"/>
        <end position="42"/>
    </location>
</feature>
<dbReference type="OrthoDB" id="10481427at2759"/>
<dbReference type="Proteomes" id="UP000297777">
    <property type="component" value="Unassembled WGS sequence"/>
</dbReference>